<evidence type="ECO:0000256" key="2">
    <source>
        <dbReference type="SAM" id="Phobius"/>
    </source>
</evidence>
<evidence type="ECO:0000313" key="5">
    <source>
        <dbReference type="Proteomes" id="UP000267798"/>
    </source>
</evidence>
<dbReference type="SUPFAM" id="SSF53300">
    <property type="entry name" value="vWA-like"/>
    <property type="match status" value="2"/>
</dbReference>
<name>A0A3A6PHX9_9BACL</name>
<feature type="compositionally biased region" description="Basic and acidic residues" evidence="1">
    <location>
        <begin position="942"/>
        <end position="958"/>
    </location>
</feature>
<protein>
    <submittedName>
        <fullName evidence="4">VWA domain-containing protein</fullName>
    </submittedName>
</protein>
<dbReference type="EMBL" id="QXQB01000001">
    <property type="protein sequence ID" value="RJX40695.1"/>
    <property type="molecule type" value="Genomic_DNA"/>
</dbReference>
<dbReference type="SUPFAM" id="SSF52317">
    <property type="entry name" value="Class I glutamine amidotransferase-like"/>
    <property type="match status" value="1"/>
</dbReference>
<keyword evidence="2" id="KW-1133">Transmembrane helix</keyword>
<dbReference type="PANTHER" id="PTHR37947:SF2">
    <property type="entry name" value="VON WILLEBRAND FACTOR TYPE A"/>
    <property type="match status" value="1"/>
</dbReference>
<dbReference type="Gene3D" id="3.40.50.410">
    <property type="entry name" value="von Willebrand factor, type A domain"/>
    <property type="match status" value="2"/>
</dbReference>
<sequence length="987" mass="107683">MGMQADFPWMYTLIIPWLAYIFWMYRHTPRLRGGRKHAAMGVRSLVLLLLIALLAGIHPYRTVDQRHVVFVADRSASMNHDALIGSWIAEGWSGKAERDTGAIVSAGLQAVADRARSSERLPGGTAYTFRTALNDRHTDLARGLQMGASLLGREGGRIILLSDGEQNAGDALRQARLLKEAGIQVDTVFMASGHQRDAAINELVVPVSVKQGETFSLQLAVQSTFEGEAEIRLYEDDREMSVSSVQLERGENRFSMQGTALKPGFHRYRAEIHASGDEQSANNAAYAFSRVSGPPAVLVVEGKPGSSGNIEEALAASMIGYETIAPEQLSLELAQYASYDSIILHNVPATRIAEKPMEWISRAAGDYGVGLMMLGGEESFGLGGYFHTPIERALPVYMDLQGRKEIPSLGLVLVIDRSGSMMDGKLELAKEAAIRTVELLRDQDQVGVIAFDSGPEWIVEPTALSDRDEVISKILSIQADGGTEIYSALAAGYEGLLNTDAQRKHMILLTDGQSADSGAYEALTGGMNEHGMTLSTVAIGDGADQALLEWLADKGKGRYYFTNDQSTIPAIFSRETVLMSRTYVVEGEMTPTAGQAGDWGRLWQSGLPQLRAYIATTPKELAEVALWSHEGDPILSRWTYGAGRTVAWTSDMTGKWAPDWVTWERLPQVLSEWVKWTFPQFDSSPYRARTEMGGGAAKLIVESTGGADAMPEGGLAVSLEGENGEQEVKRLIPVSPGRYEAALPQLAPGAYLSYIGGYEAEEGGGASVSGGVTTGLVVPYAAEYRISNQEGEELLANISALTGGRTLAMEDAAESYRFEPTPYKKPYDWSRELLLLVLLLWLADIAIRRLSVPWARIRYGLFAPMKRIYSSGPKTDVSDVPDGPIRRLKQRASERSRFYDQRRPDEAPPNKEEAAHMNRSGTAPMPLSASEGAKPPQTARRLSAERSEADDQTAREVEPASAEPASGQGSSQERINRLLAAKQKNKR</sequence>
<keyword evidence="2" id="KW-0472">Membrane</keyword>
<evidence type="ECO:0000313" key="4">
    <source>
        <dbReference type="EMBL" id="RJX40695.1"/>
    </source>
</evidence>
<dbReference type="CDD" id="cd00198">
    <property type="entry name" value="vWFA"/>
    <property type="match status" value="1"/>
</dbReference>
<dbReference type="PANTHER" id="PTHR37947">
    <property type="entry name" value="BLL2462 PROTEIN"/>
    <property type="match status" value="1"/>
</dbReference>
<dbReference type="InterPro" id="IPR002035">
    <property type="entry name" value="VWF_A"/>
</dbReference>
<feature type="compositionally biased region" description="Basic and acidic residues" evidence="1">
    <location>
        <begin position="891"/>
        <end position="916"/>
    </location>
</feature>
<dbReference type="Gene3D" id="3.40.50.880">
    <property type="match status" value="1"/>
</dbReference>
<dbReference type="Proteomes" id="UP000267798">
    <property type="component" value="Unassembled WGS sequence"/>
</dbReference>
<dbReference type="OrthoDB" id="9781333at2"/>
<feature type="transmembrane region" description="Helical" evidence="2">
    <location>
        <begin position="37"/>
        <end position="57"/>
    </location>
</feature>
<gene>
    <name evidence="4" type="ORF">D3P09_01365</name>
</gene>
<dbReference type="SMART" id="SM00327">
    <property type="entry name" value="VWA"/>
    <property type="match status" value="2"/>
</dbReference>
<dbReference type="AlphaFoldDB" id="A0A3A6PHX9"/>
<organism evidence="4 5">
    <name type="scientific">Paenibacillus pinisoli</name>
    <dbReference type="NCBI Taxonomy" id="1276110"/>
    <lineage>
        <taxon>Bacteria</taxon>
        <taxon>Bacillati</taxon>
        <taxon>Bacillota</taxon>
        <taxon>Bacilli</taxon>
        <taxon>Bacillales</taxon>
        <taxon>Paenibacillaceae</taxon>
        <taxon>Paenibacillus</taxon>
    </lineage>
</organism>
<comment type="caution">
    <text evidence="4">The sequence shown here is derived from an EMBL/GenBank/DDBJ whole genome shotgun (WGS) entry which is preliminary data.</text>
</comment>
<feature type="region of interest" description="Disordered" evidence="1">
    <location>
        <begin position="872"/>
        <end position="987"/>
    </location>
</feature>
<evidence type="ECO:0000259" key="3">
    <source>
        <dbReference type="PROSITE" id="PS50234"/>
    </source>
</evidence>
<feature type="transmembrane region" description="Helical" evidence="2">
    <location>
        <begin position="6"/>
        <end position="25"/>
    </location>
</feature>
<keyword evidence="2" id="KW-0812">Transmembrane</keyword>
<dbReference type="PROSITE" id="PS50234">
    <property type="entry name" value="VWFA"/>
    <property type="match status" value="1"/>
</dbReference>
<dbReference type="InterPro" id="IPR036465">
    <property type="entry name" value="vWFA_dom_sf"/>
</dbReference>
<proteinExistence type="predicted"/>
<evidence type="ECO:0000256" key="1">
    <source>
        <dbReference type="SAM" id="MobiDB-lite"/>
    </source>
</evidence>
<accession>A0A3A6PHX9</accession>
<reference evidence="4 5" key="1">
    <citation type="submission" date="2018-09" db="EMBL/GenBank/DDBJ databases">
        <title>Paenibacillus aracenensis nov. sp. isolated from a cave in southern Spain.</title>
        <authorList>
            <person name="Jurado V."/>
            <person name="Gutierrez-Patricio S."/>
            <person name="Gonzalez-Pimentel J.L."/>
            <person name="Miller A.Z."/>
            <person name="Laiz L."/>
            <person name="Saiz-Jimenez C."/>
        </authorList>
    </citation>
    <scope>NUCLEOTIDE SEQUENCE [LARGE SCALE GENOMIC DNA]</scope>
    <source>
        <strain evidence="4 5">JCM 19203</strain>
    </source>
</reference>
<keyword evidence="5" id="KW-1185">Reference proteome</keyword>
<dbReference type="InterPro" id="IPR029062">
    <property type="entry name" value="Class_I_gatase-like"/>
</dbReference>
<dbReference type="Pfam" id="PF00092">
    <property type="entry name" value="VWA"/>
    <property type="match status" value="1"/>
</dbReference>
<feature type="domain" description="VWFA" evidence="3">
    <location>
        <begin position="410"/>
        <end position="575"/>
    </location>
</feature>